<evidence type="ECO:0000313" key="1">
    <source>
        <dbReference type="EMBL" id="GAG69124.1"/>
    </source>
</evidence>
<gene>
    <name evidence="1" type="ORF">S01H4_10925</name>
</gene>
<accession>X0ZID9</accession>
<protein>
    <recommendedName>
        <fullName evidence="2">HAD family hydrolase</fullName>
    </recommendedName>
</protein>
<sequence>MLSNVLFDLDGTLTDPTRGIIRCMQYALDLLSRPCPNELELISFIGVSVRPTFEKLLNSDEKSLIEEAISLFRERYSEVGLFEN</sequence>
<feature type="non-terminal residue" evidence="1">
    <location>
        <position position="84"/>
    </location>
</feature>
<dbReference type="InterPro" id="IPR023198">
    <property type="entry name" value="PGP-like_dom2"/>
</dbReference>
<dbReference type="InterPro" id="IPR041492">
    <property type="entry name" value="HAD_2"/>
</dbReference>
<evidence type="ECO:0008006" key="2">
    <source>
        <dbReference type="Google" id="ProtNLM"/>
    </source>
</evidence>
<dbReference type="Gene3D" id="1.10.150.240">
    <property type="entry name" value="Putative phosphatase, domain 2"/>
    <property type="match status" value="1"/>
</dbReference>
<dbReference type="Pfam" id="PF13419">
    <property type="entry name" value="HAD_2"/>
    <property type="match status" value="1"/>
</dbReference>
<comment type="caution">
    <text evidence="1">The sequence shown here is derived from an EMBL/GenBank/DDBJ whole genome shotgun (WGS) entry which is preliminary data.</text>
</comment>
<reference evidence="1" key="1">
    <citation type="journal article" date="2014" name="Front. Microbiol.">
        <title>High frequency of phylogenetically diverse reductive dehalogenase-homologous genes in deep subseafloor sedimentary metagenomes.</title>
        <authorList>
            <person name="Kawai M."/>
            <person name="Futagami T."/>
            <person name="Toyoda A."/>
            <person name="Takaki Y."/>
            <person name="Nishi S."/>
            <person name="Hori S."/>
            <person name="Arai W."/>
            <person name="Tsubouchi T."/>
            <person name="Morono Y."/>
            <person name="Uchiyama I."/>
            <person name="Ito T."/>
            <person name="Fujiyama A."/>
            <person name="Inagaki F."/>
            <person name="Takami H."/>
        </authorList>
    </citation>
    <scope>NUCLEOTIDE SEQUENCE</scope>
    <source>
        <strain evidence="1">Expedition CK06-06</strain>
    </source>
</reference>
<dbReference type="AlphaFoldDB" id="X0ZID9"/>
<proteinExistence type="predicted"/>
<dbReference type="InterPro" id="IPR036412">
    <property type="entry name" value="HAD-like_sf"/>
</dbReference>
<dbReference type="SUPFAM" id="SSF56784">
    <property type="entry name" value="HAD-like"/>
    <property type="match status" value="1"/>
</dbReference>
<name>X0ZID9_9ZZZZ</name>
<organism evidence="1">
    <name type="scientific">marine sediment metagenome</name>
    <dbReference type="NCBI Taxonomy" id="412755"/>
    <lineage>
        <taxon>unclassified sequences</taxon>
        <taxon>metagenomes</taxon>
        <taxon>ecological metagenomes</taxon>
    </lineage>
</organism>
<dbReference type="EMBL" id="BART01004291">
    <property type="protein sequence ID" value="GAG69124.1"/>
    <property type="molecule type" value="Genomic_DNA"/>
</dbReference>